<keyword evidence="2" id="KW-1185">Reference proteome</keyword>
<organism evidence="1 2">
    <name type="scientific">Streptococcus phage Cp-1</name>
    <name type="common">Bacteriophage Cp-1</name>
    <dbReference type="NCBI Taxonomy" id="10747"/>
    <lineage>
        <taxon>Viruses</taxon>
        <taxon>Duplodnaviria</taxon>
        <taxon>Heunggongvirae</taxon>
        <taxon>Uroviricota</taxon>
        <taxon>Caudoviricetes</taxon>
        <taxon>Madridviridae</taxon>
        <taxon>Cepunavirus</taxon>
        <taxon>Cepunavirus Cp1</taxon>
    </lineage>
</organism>
<accession>Q38007</accession>
<sequence length="360" mass="42307">MEATEKWYNPQKMLSYNQYLNFVIGGRGIGKTFALKKYLFKRFIEKGEQFIYLRRNKSELDRIDKDKFFTTELLKQVFTNFEVIDSDASKIHTKIIFRADNMEEEENILVLSSTKIILNGKIVCYLKSLSTWVDLKGSEYDEVMSILYDEVLIDVTSKKRYLDNEVEALLNFIFSVFRRRDGCHAYLLSNASNFNNPYFAFLKFYDDNGKRFYNLKQYATLIEFPPHSAFQTEEEKESGFFKLLSKSSIYESVANNEFQIKNDKNIAKIKGLKSRLYSFYCDGTFLTGYYIDNMVYIAKGFDKNLTAYCLEVEQVEDGFVYLNKASALGKTLRSLYLKNMFIYEDLETKNKFIEVINHVI</sequence>
<organismHost>
    <name type="scientific">Streptococcus pneumoniae</name>
    <dbReference type="NCBI Taxonomy" id="1313"/>
</organismHost>
<evidence type="ECO:0000313" key="2">
    <source>
        <dbReference type="Proteomes" id="UP000009089"/>
    </source>
</evidence>
<proteinExistence type="predicted"/>
<reference evidence="1 2" key="3">
    <citation type="journal article" date="1996" name="J. Virol.">
        <title>Analysis of the complete nucleotide sequence and functional organization of the genome of Streptococcus pneumoniae bacteriophage Cp-1.</title>
        <authorList>
            <person name="Martin A.C."/>
            <person name="Lopez R."/>
            <person name="Garcia P."/>
        </authorList>
    </citation>
    <scope>NUCLEOTIDE SEQUENCE</scope>
</reference>
<dbReference type="EMBL" id="Z47794">
    <property type="protein sequence ID" value="CAA87742.1"/>
    <property type="molecule type" value="Genomic_DNA"/>
</dbReference>
<dbReference type="Pfam" id="PF05894">
    <property type="entry name" value="Podovirus_Gp16"/>
    <property type="match status" value="2"/>
</dbReference>
<gene>
    <name evidence="1" type="primary">orf20</name>
</gene>
<dbReference type="Proteomes" id="UP000009089">
    <property type="component" value="Segment"/>
</dbReference>
<evidence type="ECO:0000313" key="1">
    <source>
        <dbReference type="EMBL" id="CAA87742.1"/>
    </source>
</evidence>
<protein>
    <submittedName>
        <fullName evidence="1">Encapsidation protein</fullName>
    </submittedName>
</protein>
<dbReference type="OrthoDB" id="8546at10239"/>
<dbReference type="InterPro" id="IPR008784">
    <property type="entry name" value="Podovirus_Gp16"/>
</dbReference>
<dbReference type="RefSeq" id="NP_044835.1">
    <property type="nucleotide sequence ID" value="NC_001825.1"/>
</dbReference>
<dbReference type="KEGG" id="vg:1261219"/>
<reference evidence="2" key="2">
    <citation type="journal article" date="1995" name="Virology">
        <title>Nucleotide sequence and transcription of the left early region of Streptococcus pneumoniae bacteriophage Cp-1 coding for the terminal protein and the DNA polymerase.</title>
        <authorList>
            <person name="Martin A.C."/>
            <person name="Lopez R."/>
            <person name="Garcia P."/>
        </authorList>
    </citation>
    <scope>NUCLEOTIDE SEQUENCE [LARGE SCALE GENOMIC DNA]</scope>
</reference>
<reference evidence="1 2" key="1">
    <citation type="journal article" date="1984" name="Virology">
        <title>Nucleotide sequence at the termini of the DNA of Streptococcus pneumoniae phage Cp-1.</title>
        <authorList>
            <person name="Escarmis C."/>
            <person name="Gomez A."/>
            <person name="Garcia E."/>
            <person name="Ronda C."/>
            <person name="Lopez R."/>
            <person name="Salas M."/>
        </authorList>
    </citation>
    <scope>NUCLEOTIDE SEQUENCE [LARGE SCALE GENOMIC DNA]</scope>
</reference>
<name>Q38007_BPCP1</name>